<dbReference type="SUPFAM" id="SSF143422">
    <property type="entry name" value="Transposase IS200-like"/>
    <property type="match status" value="1"/>
</dbReference>
<gene>
    <name evidence="1" type="ORF">ADICEAN_01799</name>
</gene>
<evidence type="ECO:0000313" key="1">
    <source>
        <dbReference type="EMBL" id="EMR03070.1"/>
    </source>
</evidence>
<dbReference type="Proteomes" id="UP000011910">
    <property type="component" value="Unassembled WGS sequence"/>
</dbReference>
<sequence length="65" mass="7927">MTTNDYIRGVKQEGWPPFRGRLWQRNYWEHIIRSEQSYLTIARYVADNPHRWYADQLHPQGQPTP</sequence>
<protein>
    <submittedName>
        <fullName evidence="1">Transposase</fullName>
    </submittedName>
</protein>
<dbReference type="eggNOG" id="COG1943">
    <property type="taxonomic scope" value="Bacteria"/>
</dbReference>
<dbReference type="GO" id="GO:0004803">
    <property type="term" value="F:transposase activity"/>
    <property type="evidence" value="ECO:0007669"/>
    <property type="project" value="InterPro"/>
</dbReference>
<dbReference type="STRING" id="1279009.ADICEAN_01799"/>
<dbReference type="EMBL" id="AODQ01000036">
    <property type="protein sequence ID" value="EMR03070.1"/>
    <property type="molecule type" value="Genomic_DNA"/>
</dbReference>
<evidence type="ECO:0000313" key="2">
    <source>
        <dbReference type="Proteomes" id="UP000011910"/>
    </source>
</evidence>
<name>M7NMT2_9BACT</name>
<dbReference type="Gene3D" id="3.30.70.1290">
    <property type="entry name" value="Transposase IS200-like"/>
    <property type="match status" value="1"/>
</dbReference>
<dbReference type="GO" id="GO:0006313">
    <property type="term" value="P:DNA transposition"/>
    <property type="evidence" value="ECO:0007669"/>
    <property type="project" value="InterPro"/>
</dbReference>
<organism evidence="1 2">
    <name type="scientific">Cesiribacter andamanensis AMV16</name>
    <dbReference type="NCBI Taxonomy" id="1279009"/>
    <lineage>
        <taxon>Bacteria</taxon>
        <taxon>Pseudomonadati</taxon>
        <taxon>Bacteroidota</taxon>
        <taxon>Cytophagia</taxon>
        <taxon>Cytophagales</taxon>
        <taxon>Cesiribacteraceae</taxon>
        <taxon>Cesiribacter</taxon>
    </lineage>
</organism>
<reference evidence="1 2" key="1">
    <citation type="journal article" date="2013" name="Genome Announc.">
        <title>Draft Genome Sequence of Cesiribacter andamanensis Strain AMV16T, Isolated from a Soil Sample from a Mud Volcano in the Andaman Islands, India.</title>
        <authorList>
            <person name="Shivaji S."/>
            <person name="Ara S."/>
            <person name="Begum Z."/>
            <person name="Srinivas T.N."/>
            <person name="Singh A."/>
            <person name="Kumar Pinnaka A."/>
        </authorList>
    </citation>
    <scope>NUCLEOTIDE SEQUENCE [LARGE SCALE GENOMIC DNA]</scope>
    <source>
        <strain evidence="1 2">AMV16</strain>
    </source>
</reference>
<dbReference type="InterPro" id="IPR036515">
    <property type="entry name" value="Transposase_17_sf"/>
</dbReference>
<dbReference type="AlphaFoldDB" id="M7NMT2"/>
<keyword evidence="2" id="KW-1185">Reference proteome</keyword>
<dbReference type="GO" id="GO:0003677">
    <property type="term" value="F:DNA binding"/>
    <property type="evidence" value="ECO:0007669"/>
    <property type="project" value="InterPro"/>
</dbReference>
<proteinExistence type="predicted"/>
<comment type="caution">
    <text evidence="1">The sequence shown here is derived from an EMBL/GenBank/DDBJ whole genome shotgun (WGS) entry which is preliminary data.</text>
</comment>
<accession>M7NMT2</accession>